<feature type="transmembrane region" description="Helical" evidence="12">
    <location>
        <begin position="750"/>
        <end position="770"/>
    </location>
</feature>
<comment type="subcellular location">
    <subcellularLocation>
        <location evidence="2">Membrane</location>
        <topology evidence="2">Multi-pass membrane protein</topology>
    </subcellularLocation>
    <subcellularLocation>
        <location evidence="1">Nucleus</location>
    </subcellularLocation>
</comment>
<dbReference type="GO" id="GO:0005794">
    <property type="term" value="C:Golgi apparatus"/>
    <property type="evidence" value="ECO:0007669"/>
    <property type="project" value="TreeGrafter"/>
</dbReference>
<evidence type="ECO:0000259" key="13">
    <source>
        <dbReference type="PROSITE" id="PS50811"/>
    </source>
</evidence>
<evidence type="ECO:0000256" key="3">
    <source>
        <dbReference type="ARBA" id="ARBA00022692"/>
    </source>
</evidence>
<feature type="transmembrane region" description="Helical" evidence="12">
    <location>
        <begin position="677"/>
        <end position="699"/>
    </location>
</feature>
<name>A0A9N7NTG9_STRHE</name>
<dbReference type="PANTHER" id="PTHR21229:SF79">
    <property type="entry name" value="TRANSMEMBRANE PROTEIN 87B-LIKE ISOFORM X1"/>
    <property type="match status" value="1"/>
</dbReference>
<feature type="domain" description="WRKY" evidence="13">
    <location>
        <begin position="100"/>
        <end position="168"/>
    </location>
</feature>
<dbReference type="GO" id="GO:0005634">
    <property type="term" value="C:nucleus"/>
    <property type="evidence" value="ECO:0007669"/>
    <property type="project" value="UniProtKB-SubCell"/>
</dbReference>
<dbReference type="PROSITE" id="PS50811">
    <property type="entry name" value="WRKY"/>
    <property type="match status" value="1"/>
</dbReference>
<feature type="transmembrane region" description="Helical" evidence="12">
    <location>
        <begin position="645"/>
        <end position="665"/>
    </location>
</feature>
<keyword evidence="5 12" id="KW-1133">Transmembrane helix</keyword>
<feature type="region of interest" description="Disordered" evidence="11">
    <location>
        <begin position="68"/>
        <end position="101"/>
    </location>
</feature>
<keyword evidence="9" id="KW-0804">Transcription</keyword>
<dbReference type="InterPro" id="IPR036576">
    <property type="entry name" value="WRKY_dom_sf"/>
</dbReference>
<dbReference type="GO" id="GO:0043565">
    <property type="term" value="F:sequence-specific DNA binding"/>
    <property type="evidence" value="ECO:0007669"/>
    <property type="project" value="InterPro"/>
</dbReference>
<evidence type="ECO:0000256" key="2">
    <source>
        <dbReference type="ARBA" id="ARBA00004141"/>
    </source>
</evidence>
<evidence type="ECO:0000256" key="12">
    <source>
        <dbReference type="SAM" id="Phobius"/>
    </source>
</evidence>
<dbReference type="OrthoDB" id="19932at2759"/>
<evidence type="ECO:0000256" key="1">
    <source>
        <dbReference type="ARBA" id="ARBA00004123"/>
    </source>
</evidence>
<keyword evidence="10" id="KW-0539">Nucleus</keyword>
<protein>
    <submittedName>
        <fullName evidence="14">Lung seven transmembrane receptor family protein</fullName>
    </submittedName>
</protein>
<dbReference type="Proteomes" id="UP001153555">
    <property type="component" value="Unassembled WGS sequence"/>
</dbReference>
<evidence type="ECO:0000256" key="10">
    <source>
        <dbReference type="ARBA" id="ARBA00023242"/>
    </source>
</evidence>
<dbReference type="InterPro" id="IPR003657">
    <property type="entry name" value="WRKY_dom"/>
</dbReference>
<evidence type="ECO:0000256" key="5">
    <source>
        <dbReference type="ARBA" id="ARBA00022989"/>
    </source>
</evidence>
<organism evidence="14 15">
    <name type="scientific">Striga hermonthica</name>
    <name type="common">Purple witchweed</name>
    <name type="synonym">Buchnera hermonthica</name>
    <dbReference type="NCBI Taxonomy" id="68872"/>
    <lineage>
        <taxon>Eukaryota</taxon>
        <taxon>Viridiplantae</taxon>
        <taxon>Streptophyta</taxon>
        <taxon>Embryophyta</taxon>
        <taxon>Tracheophyta</taxon>
        <taxon>Spermatophyta</taxon>
        <taxon>Magnoliopsida</taxon>
        <taxon>eudicotyledons</taxon>
        <taxon>Gunneridae</taxon>
        <taxon>Pentapetalae</taxon>
        <taxon>asterids</taxon>
        <taxon>lamiids</taxon>
        <taxon>Lamiales</taxon>
        <taxon>Orobanchaceae</taxon>
        <taxon>Buchnereae</taxon>
        <taxon>Striga</taxon>
    </lineage>
</organism>
<dbReference type="EMBL" id="CACSLK010030184">
    <property type="protein sequence ID" value="CAA0836653.1"/>
    <property type="molecule type" value="Genomic_DNA"/>
</dbReference>
<feature type="transmembrane region" description="Helical" evidence="12">
    <location>
        <begin position="610"/>
        <end position="633"/>
    </location>
</feature>
<dbReference type="PANTHER" id="PTHR21229">
    <property type="entry name" value="LUNG SEVEN TRANSMEMBRANE RECEPTOR"/>
    <property type="match status" value="1"/>
</dbReference>
<reference evidence="14" key="1">
    <citation type="submission" date="2019-12" db="EMBL/GenBank/DDBJ databases">
        <authorList>
            <person name="Scholes J."/>
        </authorList>
    </citation>
    <scope>NUCLEOTIDE SEQUENCE</scope>
</reference>
<keyword evidence="4" id="KW-0732">Signal</keyword>
<accession>A0A9N7NTG9</accession>
<evidence type="ECO:0000256" key="9">
    <source>
        <dbReference type="ARBA" id="ARBA00023163"/>
    </source>
</evidence>
<dbReference type="SMART" id="SM00774">
    <property type="entry name" value="WRKY"/>
    <property type="match status" value="1"/>
</dbReference>
<feature type="transmembrane region" description="Helical" evidence="12">
    <location>
        <begin position="711"/>
        <end position="730"/>
    </location>
</feature>
<dbReference type="SUPFAM" id="SSF118290">
    <property type="entry name" value="WRKY DNA-binding domain"/>
    <property type="match status" value="1"/>
</dbReference>
<comment type="caution">
    <text evidence="14">The sequence shown here is derived from an EMBL/GenBank/DDBJ whole genome shotgun (WGS) entry which is preliminary data.</text>
</comment>
<keyword evidence="7" id="KW-0238">DNA-binding</keyword>
<evidence type="ECO:0000313" key="14">
    <source>
        <dbReference type="EMBL" id="CAA0836653.1"/>
    </source>
</evidence>
<dbReference type="GO" id="GO:0003700">
    <property type="term" value="F:DNA-binding transcription factor activity"/>
    <property type="evidence" value="ECO:0007669"/>
    <property type="project" value="InterPro"/>
</dbReference>
<dbReference type="AlphaFoldDB" id="A0A9N7NTG9"/>
<feature type="compositionally biased region" description="Basic and acidic residues" evidence="11">
    <location>
        <begin position="213"/>
        <end position="224"/>
    </location>
</feature>
<gene>
    <name evidence="14" type="ORF">SHERM_03720</name>
</gene>
<feature type="transmembrane region" description="Helical" evidence="12">
    <location>
        <begin position="830"/>
        <end position="852"/>
    </location>
</feature>
<keyword evidence="3 12" id="KW-0812">Transmembrane</keyword>
<evidence type="ECO:0000256" key="7">
    <source>
        <dbReference type="ARBA" id="ARBA00023125"/>
    </source>
</evidence>
<keyword evidence="6" id="KW-0805">Transcription regulation</keyword>
<evidence type="ECO:0000256" key="11">
    <source>
        <dbReference type="SAM" id="MobiDB-lite"/>
    </source>
</evidence>
<proteinExistence type="predicted"/>
<keyword evidence="15" id="KW-1185">Reference proteome</keyword>
<dbReference type="InterPro" id="IPR009637">
    <property type="entry name" value="GPR107/GPR108-like"/>
</dbReference>
<dbReference type="Gene3D" id="2.20.25.80">
    <property type="entry name" value="WRKY domain"/>
    <property type="match status" value="1"/>
</dbReference>
<dbReference type="Pfam" id="PF06814">
    <property type="entry name" value="GOST_TM"/>
    <property type="match status" value="1"/>
</dbReference>
<dbReference type="GO" id="GO:0016020">
    <property type="term" value="C:membrane"/>
    <property type="evidence" value="ECO:0007669"/>
    <property type="project" value="UniProtKB-SubCell"/>
</dbReference>
<evidence type="ECO:0000256" key="4">
    <source>
        <dbReference type="ARBA" id="ARBA00022729"/>
    </source>
</evidence>
<keyword evidence="14" id="KW-0675">Receptor</keyword>
<dbReference type="Pfam" id="PF03106">
    <property type="entry name" value="WRKY"/>
    <property type="match status" value="1"/>
</dbReference>
<sequence length="910" mass="102140">MTTPTGQSATREKVLIELLTTGRASAAKLQALLLRGGPQGPGPNEARRLAVNIVESFTKTLSVMGLTSCTGGKKVPPPPPTAKERRGCYKRRRTSDSRVVESPTQEDGFAWRKYGQKEIMNSNYPRCYFRCTHKYDEGCKALKQVQMIKDDPITYQTTYFNRHTCKLQLNQHHVMVDSIPTSPNLISFGPYDIQLEKDHHHSPISTIISQVDQETRNNRPAKSDDDQDLSSDEAKSTLQDPWQDINDGLESLGYKPDCDFGSLHGLDEEVNEFVQIDVPILIFAGKADVAPSQIVVFISGMMWHEIGPRFGRDCTVTLADCRRRRLEGFEVGGEWAPRVDRLEAGSLGGTGGTAGDVVVWGVHCLWRRAWAWPSMELEKKIDLEKFVEEKSYGKKIPLVFGVLLLCFSVRENGVSASIHEYKNEAFIRRFNSYFFHGGSEGLYASKIVDPPKTAANDDGNKPLNGKSFIRFESITFRRPKEVASKQNQMQQSTGVVETIIVEVKDSDKIGTTYGNSNAICCDPALAKDGFCKVGEVIIRQNPENPEWPKKLQTSFEGNNEEASMVLQSVEINKTGMYYLYFMICDPELKGTLISGRTVWRNPEGYLPGKMAPLMTFYGFMSLAYLVLGLVWFMRFVQHWKDIIQLHYQITAVIGLGMCEMAFWYYEYANFNSTGSRPIGITLWAVTFSAIKKTVSRLLLLVVSMGYGVMRPTLGGITAKVILLGVLYFMASEALELVEHLGNINDFAGKARLFLVLPVALLDACFIVWIFSSLSKTLEKLQIRRSMAKLELYRKFTNALAVSVLLSVAWIGYELYFNASDPLSELWRRAWIIPAFWTLLAYILLVVICILLAPSDNPTRYAYETGDDDEEGLSLTGAGVIVAGDLKERKVSISSDHVFGLVEDLEEDKRE</sequence>
<evidence type="ECO:0000256" key="6">
    <source>
        <dbReference type="ARBA" id="ARBA00023015"/>
    </source>
</evidence>
<evidence type="ECO:0000313" key="15">
    <source>
        <dbReference type="Proteomes" id="UP001153555"/>
    </source>
</evidence>
<feature type="region of interest" description="Disordered" evidence="11">
    <location>
        <begin position="208"/>
        <end position="242"/>
    </location>
</feature>
<keyword evidence="8 12" id="KW-0472">Membrane</keyword>
<feature type="transmembrane region" description="Helical" evidence="12">
    <location>
        <begin position="791"/>
        <end position="810"/>
    </location>
</feature>
<evidence type="ECO:0000256" key="8">
    <source>
        <dbReference type="ARBA" id="ARBA00023136"/>
    </source>
</evidence>
<dbReference type="InterPro" id="IPR053937">
    <property type="entry name" value="GOST_TM"/>
</dbReference>